<dbReference type="EMBL" id="JAAKZI010000010">
    <property type="protein sequence ID" value="NGN83325.1"/>
    <property type="molecule type" value="Genomic_DNA"/>
</dbReference>
<dbReference type="Proteomes" id="UP000479226">
    <property type="component" value="Unassembled WGS sequence"/>
</dbReference>
<keyword evidence="4" id="KW-1185">Reference proteome</keyword>
<keyword evidence="1 3" id="KW-0378">Hydrolase</keyword>
<evidence type="ECO:0000256" key="1">
    <source>
        <dbReference type="ARBA" id="ARBA00022801"/>
    </source>
</evidence>
<proteinExistence type="predicted"/>
<comment type="caution">
    <text evidence="3">The sequence shown here is derived from an EMBL/GenBank/DDBJ whole genome shotgun (WGS) entry which is preliminary data.</text>
</comment>
<dbReference type="Gene3D" id="3.40.50.1820">
    <property type="entry name" value="alpha/beta hydrolase"/>
    <property type="match status" value="1"/>
</dbReference>
<feature type="domain" description="BD-FAE-like" evidence="2">
    <location>
        <begin position="39"/>
        <end position="214"/>
    </location>
</feature>
<protein>
    <submittedName>
        <fullName evidence="3">Alpha/beta hydrolase</fullName>
    </submittedName>
</protein>
<dbReference type="PANTHER" id="PTHR48081:SF33">
    <property type="entry name" value="KYNURENINE FORMAMIDASE"/>
    <property type="match status" value="1"/>
</dbReference>
<evidence type="ECO:0000259" key="2">
    <source>
        <dbReference type="Pfam" id="PF20434"/>
    </source>
</evidence>
<sequence>MNPQRYAYGPDPSQWAELYLPQVLPQQPNQQPPERKLPGAVVVIHGGFWRSRYGAELGAPLAADLAAHGVAAWNLEYRRMGNGGGWPETFQDVAAGIDALAPAAAEHGLDLSRVVALGHSAGGQLAAWAAGRPSFPATAAGAGPAVVLSGVVSQSGLLNLAEAQRLGLSNHAVTALLGDSVRRADPLAAVPLAVPVYAVHAMDDGDVPASQSQSYVAAAVAAGGEAQLVEVPGDHYALIDVSSGQYATCRDLVLELLRRA</sequence>
<dbReference type="InterPro" id="IPR029058">
    <property type="entry name" value="AB_hydrolase_fold"/>
</dbReference>
<reference evidence="3 4" key="1">
    <citation type="submission" date="2020-02" db="EMBL/GenBank/DDBJ databases">
        <title>Genome sequence of the type strain DSM 27180 of Arthrobacter silviterrae.</title>
        <authorList>
            <person name="Gao J."/>
            <person name="Sun J."/>
        </authorList>
    </citation>
    <scope>NUCLEOTIDE SEQUENCE [LARGE SCALE GENOMIC DNA]</scope>
    <source>
        <strain evidence="3 4">DSM 27180</strain>
    </source>
</reference>
<dbReference type="RefSeq" id="WP_165181434.1">
    <property type="nucleotide sequence ID" value="NZ_JAAKZI010000010.1"/>
</dbReference>
<organism evidence="3 4">
    <name type="scientific">Arthrobacter silviterrae</name>
    <dbReference type="NCBI Taxonomy" id="2026658"/>
    <lineage>
        <taxon>Bacteria</taxon>
        <taxon>Bacillati</taxon>
        <taxon>Actinomycetota</taxon>
        <taxon>Actinomycetes</taxon>
        <taxon>Micrococcales</taxon>
        <taxon>Micrococcaceae</taxon>
        <taxon>Arthrobacter</taxon>
    </lineage>
</organism>
<dbReference type="GO" id="GO:0016787">
    <property type="term" value="F:hydrolase activity"/>
    <property type="evidence" value="ECO:0007669"/>
    <property type="project" value="UniProtKB-KW"/>
</dbReference>
<dbReference type="InterPro" id="IPR050300">
    <property type="entry name" value="GDXG_lipolytic_enzyme"/>
</dbReference>
<evidence type="ECO:0000313" key="3">
    <source>
        <dbReference type="EMBL" id="NGN83325.1"/>
    </source>
</evidence>
<dbReference type="InterPro" id="IPR049492">
    <property type="entry name" value="BD-FAE-like_dom"/>
</dbReference>
<dbReference type="Pfam" id="PF20434">
    <property type="entry name" value="BD-FAE"/>
    <property type="match status" value="1"/>
</dbReference>
<dbReference type="PANTHER" id="PTHR48081">
    <property type="entry name" value="AB HYDROLASE SUPERFAMILY PROTEIN C4A8.06C"/>
    <property type="match status" value="1"/>
</dbReference>
<evidence type="ECO:0000313" key="4">
    <source>
        <dbReference type="Proteomes" id="UP000479226"/>
    </source>
</evidence>
<dbReference type="SUPFAM" id="SSF53474">
    <property type="entry name" value="alpha/beta-Hydrolases"/>
    <property type="match status" value="1"/>
</dbReference>
<gene>
    <name evidence="3" type="ORF">G6N77_07605</name>
</gene>
<accession>A0ABX0DBW9</accession>
<name>A0ABX0DBW9_9MICC</name>